<evidence type="ECO:0000313" key="2">
    <source>
        <dbReference type="EMBL" id="EGV61201.1"/>
    </source>
</evidence>
<dbReference type="OrthoDB" id="775260at2759"/>
<proteinExistence type="predicted"/>
<gene>
    <name evidence="2" type="ORF">CANTEDRAFT_116653</name>
</gene>
<keyword evidence="3" id="KW-1185">Reference proteome</keyword>
<feature type="compositionally biased region" description="Low complexity" evidence="1">
    <location>
        <begin position="111"/>
        <end position="121"/>
    </location>
</feature>
<dbReference type="EMBL" id="GL996528">
    <property type="protein sequence ID" value="EGV61202.1"/>
    <property type="molecule type" value="Genomic_DNA"/>
</dbReference>
<feature type="region of interest" description="Disordered" evidence="1">
    <location>
        <begin position="30"/>
        <end position="74"/>
    </location>
</feature>
<dbReference type="GeneID" id="18248391"/>
<dbReference type="Proteomes" id="UP000000707">
    <property type="component" value="Unassembled WGS sequence"/>
</dbReference>
<dbReference type="eggNOG" id="ENOG502RQ5F">
    <property type="taxonomic scope" value="Eukaryota"/>
</dbReference>
<dbReference type="RefSeq" id="XP_006690415.1">
    <property type="nucleotide sequence ID" value="XM_006690352.1"/>
</dbReference>
<sequence>MTGLGIVLEESATGAHREYGAVENSEILLPPLPDINDLNESLTSSGSLKDEDMDDAENSASDKGGPGSLENNGTFEENQFFYQNYHSSLSTYELDSPSITLDNSQLFPTISNSTTNSTSNSGAKDNSNNTSPLRRLKSFKQTMRKLSLSKSSTNIAATAPITSSTTINSGLFGTTAATTTPAAAVTVPHERPQVNPLQSHFKTLSQDSNGSNATYDSKLKCHTPTTPPFSSPIITLSDKLSSSKDDYLMKIEQNYFGNLNGYVSDDDHTNLMNFFNYLVNEKNVISETFNLTRNRLVKSGWCSSDDLNNLSLQKTCQLNQIDSKLNEINLKLTKANEL</sequence>
<feature type="region of interest" description="Disordered" evidence="1">
    <location>
        <begin position="110"/>
        <end position="134"/>
    </location>
</feature>
<evidence type="ECO:0000313" key="3">
    <source>
        <dbReference type="Proteomes" id="UP000000707"/>
    </source>
</evidence>
<name>G3BER1_CANTC</name>
<protein>
    <submittedName>
        <fullName evidence="2">Uncharacterized protein</fullName>
    </submittedName>
</protein>
<dbReference type="EMBL" id="GL996528">
    <property type="protein sequence ID" value="EGV61201.1"/>
    <property type="molecule type" value="Genomic_DNA"/>
</dbReference>
<feature type="compositionally biased region" description="Polar residues" evidence="1">
    <location>
        <begin position="122"/>
        <end position="132"/>
    </location>
</feature>
<dbReference type="AlphaFoldDB" id="G3BER1"/>
<organism evidence="3">
    <name type="scientific">Candida tenuis (strain ATCC 10573 / BCRC 21748 / CBS 615 / JCM 9827 / NBRC 10315 / NRRL Y-1498 / VKM Y-70)</name>
    <name type="common">Yeast</name>
    <name type="synonym">Yamadazyma tenuis</name>
    <dbReference type="NCBI Taxonomy" id="590646"/>
    <lineage>
        <taxon>Eukaryota</taxon>
        <taxon>Fungi</taxon>
        <taxon>Dikarya</taxon>
        <taxon>Ascomycota</taxon>
        <taxon>Saccharomycotina</taxon>
        <taxon>Pichiomycetes</taxon>
        <taxon>Debaryomycetaceae</taxon>
        <taxon>Yamadazyma</taxon>
    </lineage>
</organism>
<dbReference type="KEGG" id="cten:18248391"/>
<reference evidence="2 3" key="1">
    <citation type="journal article" date="2011" name="Proc. Natl. Acad. Sci. U.S.A.">
        <title>Comparative genomics of xylose-fermenting fungi for enhanced biofuel production.</title>
        <authorList>
            <person name="Wohlbach D.J."/>
            <person name="Kuo A."/>
            <person name="Sato T.K."/>
            <person name="Potts K.M."/>
            <person name="Salamov A.A."/>
            <person name="LaButti K.M."/>
            <person name="Sun H."/>
            <person name="Clum A."/>
            <person name="Pangilinan J.L."/>
            <person name="Lindquist E.A."/>
            <person name="Lucas S."/>
            <person name="Lapidus A."/>
            <person name="Jin M."/>
            <person name="Gunawan C."/>
            <person name="Balan V."/>
            <person name="Dale B.E."/>
            <person name="Jeffries T.W."/>
            <person name="Zinkel R."/>
            <person name="Barry K.W."/>
            <person name="Grigoriev I.V."/>
            <person name="Gasch A.P."/>
        </authorList>
    </citation>
    <scope>NUCLEOTIDE SEQUENCE [LARGE SCALE GENOMIC DNA]</scope>
    <source>
        <strain evidence="2">ATCC 10573</strain>
        <strain evidence="3">ATCC 10573 / BCRC 21748 / CBS 615 / JCM 9827 / NBRC 10315 / NRRL Y-1498 / VKM Y-70</strain>
    </source>
</reference>
<evidence type="ECO:0000256" key="1">
    <source>
        <dbReference type="SAM" id="MobiDB-lite"/>
    </source>
</evidence>
<dbReference type="HOGENOM" id="CLU_744171_0_0_1"/>
<accession>G3BER1</accession>
<feature type="compositionally biased region" description="Low complexity" evidence="1">
    <location>
        <begin position="30"/>
        <end position="40"/>
    </location>
</feature>